<gene>
    <name evidence="3" type="ORF">SAMN05216290_1803</name>
</gene>
<reference evidence="4" key="1">
    <citation type="submission" date="2016-10" db="EMBL/GenBank/DDBJ databases">
        <authorList>
            <person name="Varghese N."/>
            <person name="Submissions S."/>
        </authorList>
    </citation>
    <scope>NUCLEOTIDE SEQUENCE [LARGE SCALE GENOMIC DNA]</scope>
    <source>
        <strain evidence="4">CGMCC 1.12402</strain>
    </source>
</reference>
<evidence type="ECO:0000313" key="4">
    <source>
        <dbReference type="Proteomes" id="UP000199437"/>
    </source>
</evidence>
<dbReference type="PANTHER" id="PTHR35532:SF5">
    <property type="entry name" value="CARBOHYDRATE-BINDING DOMAIN-CONTAINING PROTEIN"/>
    <property type="match status" value="1"/>
</dbReference>
<sequence>MRKLFPTLFFLLLITSCQGQNNLIEGRAYISKKATDNITVDGSANEESWKNASWTAKFVDIEGDKKPKPYFDTQVKMTWDDTYFYFYAEMEEPHVWAKLTERDAVIFYDNDFEIFIDPDGDTHYYTEFEMNAFNTVWDLLLTRPYRDGGHAIDQFDIPGLQSAVQIDGTLNDPSDKDKGWSVEVAIPWASFKETTRVSSPPKNNDIWRVNFSRVQWETEVIDGEYVKKKNKDTGKNLPENNWVWSPQRAIAMHEPEFWGEVIFKENPDSKDDFYADFGSEEVRQVLYDIHRKQIQNKRAHGTYSAEKDSLLSQESFQVGRKIEWLIQADQYRYHVIMQHPFDAGIYWHIDETGRLWKEIRTNE</sequence>
<dbReference type="EMBL" id="FOIR01000002">
    <property type="protein sequence ID" value="SEW19141.1"/>
    <property type="molecule type" value="Genomic_DNA"/>
</dbReference>
<feature type="signal peptide" evidence="1">
    <location>
        <begin position="1"/>
        <end position="19"/>
    </location>
</feature>
<dbReference type="SUPFAM" id="SSF49344">
    <property type="entry name" value="CBD9-like"/>
    <property type="match status" value="1"/>
</dbReference>
<keyword evidence="4" id="KW-1185">Reference proteome</keyword>
<dbReference type="RefSeq" id="WP_090258260.1">
    <property type="nucleotide sequence ID" value="NZ_FOIR01000002.1"/>
</dbReference>
<dbReference type="GO" id="GO:0004553">
    <property type="term" value="F:hydrolase activity, hydrolyzing O-glycosyl compounds"/>
    <property type="evidence" value="ECO:0007669"/>
    <property type="project" value="InterPro"/>
</dbReference>
<name>A0A1I0PXF4_9BACT</name>
<organism evidence="3 4">
    <name type="scientific">Roseivirga pacifica</name>
    <dbReference type="NCBI Taxonomy" id="1267423"/>
    <lineage>
        <taxon>Bacteria</taxon>
        <taxon>Pseudomonadati</taxon>
        <taxon>Bacteroidota</taxon>
        <taxon>Cytophagia</taxon>
        <taxon>Cytophagales</taxon>
        <taxon>Roseivirgaceae</taxon>
        <taxon>Roseivirga</taxon>
    </lineage>
</organism>
<feature type="chain" id="PRO_5011652200" evidence="1">
    <location>
        <begin position="20"/>
        <end position="363"/>
    </location>
</feature>
<dbReference type="Pfam" id="PF06452">
    <property type="entry name" value="CBM9_1"/>
    <property type="match status" value="1"/>
</dbReference>
<dbReference type="GO" id="GO:0016052">
    <property type="term" value="P:carbohydrate catabolic process"/>
    <property type="evidence" value="ECO:0007669"/>
    <property type="project" value="InterPro"/>
</dbReference>
<dbReference type="OrthoDB" id="9786766at2"/>
<protein>
    <submittedName>
        <fullName evidence="3">Carbohydrate family 9 binding domain-like</fullName>
    </submittedName>
</protein>
<dbReference type="AlphaFoldDB" id="A0A1I0PXF4"/>
<dbReference type="Proteomes" id="UP000199437">
    <property type="component" value="Unassembled WGS sequence"/>
</dbReference>
<evidence type="ECO:0000256" key="1">
    <source>
        <dbReference type="SAM" id="SignalP"/>
    </source>
</evidence>
<dbReference type="PANTHER" id="PTHR35532">
    <property type="entry name" value="SIMILAR TO POLYHYDROXYALKANOATE DEPOLYMERASE"/>
    <property type="match status" value="1"/>
</dbReference>
<dbReference type="Gene3D" id="2.60.40.1190">
    <property type="match status" value="1"/>
</dbReference>
<dbReference type="PROSITE" id="PS51257">
    <property type="entry name" value="PROKAR_LIPOPROTEIN"/>
    <property type="match status" value="1"/>
</dbReference>
<feature type="domain" description="Carbohydrate-binding" evidence="2">
    <location>
        <begin position="40"/>
        <end position="195"/>
    </location>
</feature>
<evidence type="ECO:0000313" key="3">
    <source>
        <dbReference type="EMBL" id="SEW19141.1"/>
    </source>
</evidence>
<evidence type="ECO:0000259" key="2">
    <source>
        <dbReference type="Pfam" id="PF06452"/>
    </source>
</evidence>
<dbReference type="InterPro" id="IPR010502">
    <property type="entry name" value="Carb-bd_dom_fam9"/>
</dbReference>
<accession>A0A1I0PXF4</accession>
<dbReference type="GO" id="GO:0030246">
    <property type="term" value="F:carbohydrate binding"/>
    <property type="evidence" value="ECO:0007669"/>
    <property type="project" value="InterPro"/>
</dbReference>
<proteinExistence type="predicted"/>
<dbReference type="STRING" id="1267423.SAMN05216290_1803"/>
<dbReference type="CDD" id="cd09620">
    <property type="entry name" value="CBM9_like_3"/>
    <property type="match status" value="1"/>
</dbReference>
<dbReference type="GeneID" id="99986522"/>
<keyword evidence="1" id="KW-0732">Signal</keyword>